<dbReference type="SUPFAM" id="SSF56815">
    <property type="entry name" value="Sec1/munc18-like (SM) proteins"/>
    <property type="match status" value="1"/>
</dbReference>
<evidence type="ECO:0000256" key="1">
    <source>
        <dbReference type="SAM" id="Coils"/>
    </source>
</evidence>
<keyword evidence="1" id="KW-0175">Coiled coil</keyword>
<dbReference type="RefSeq" id="WP_006199020.1">
    <property type="nucleotide sequence ID" value="NZ_CAWMRI010000124.1"/>
</dbReference>
<organism evidence="3 4">
    <name type="scientific">Nodularia spumigena CENA596</name>
    <dbReference type="NCBI Taxonomy" id="1819295"/>
    <lineage>
        <taxon>Bacteria</taxon>
        <taxon>Bacillati</taxon>
        <taxon>Cyanobacteriota</taxon>
        <taxon>Cyanophyceae</taxon>
        <taxon>Nostocales</taxon>
        <taxon>Nodulariaceae</taxon>
        <taxon>Nodularia</taxon>
    </lineage>
</organism>
<dbReference type="OrthoDB" id="508466at2"/>
<comment type="caution">
    <text evidence="3">The sequence shown here is derived from an EMBL/GenBank/DDBJ whole genome shotgun (WGS) entry which is preliminary data.</text>
</comment>
<protein>
    <submittedName>
        <fullName evidence="3">Molecular chaperone DnaJ</fullName>
    </submittedName>
</protein>
<dbReference type="AlphaFoldDB" id="A0A166JNA3"/>
<dbReference type="InterPro" id="IPR036045">
    <property type="entry name" value="Sec1-like_sf"/>
</dbReference>
<dbReference type="Gene3D" id="1.10.287.110">
    <property type="entry name" value="DnaJ domain"/>
    <property type="match status" value="1"/>
</dbReference>
<reference evidence="3 4" key="1">
    <citation type="submission" date="2016-04" db="EMBL/GenBank/DDBJ databases">
        <title>Draft Genome Assembly of the Bloom-forming Cyanobacterium Nodularia spumigena Strain CENA596 in Shrimp Production Ponds.</title>
        <authorList>
            <person name="Popin R.V."/>
            <person name="Rigonato J."/>
            <person name="Abreu V.A."/>
            <person name="Andreote A.P."/>
            <person name="Silveira S.B."/>
            <person name="Odebrecht C."/>
            <person name="Fiore M.F."/>
        </authorList>
    </citation>
    <scope>NUCLEOTIDE SEQUENCE [LARGE SCALE GENOMIC DNA]</scope>
    <source>
        <strain evidence="3 4">CENA596</strain>
    </source>
</reference>
<dbReference type="GeneID" id="78015631"/>
<name>A0A166JNA3_NODSP</name>
<feature type="region of interest" description="Disordered" evidence="2">
    <location>
        <begin position="135"/>
        <end position="166"/>
    </location>
</feature>
<feature type="compositionally biased region" description="Polar residues" evidence="2">
    <location>
        <begin position="151"/>
        <end position="162"/>
    </location>
</feature>
<feature type="coiled-coil region" evidence="1">
    <location>
        <begin position="235"/>
        <end position="269"/>
    </location>
</feature>
<evidence type="ECO:0000313" key="4">
    <source>
        <dbReference type="Proteomes" id="UP000076555"/>
    </source>
</evidence>
<evidence type="ECO:0000313" key="3">
    <source>
        <dbReference type="EMBL" id="KZL49921.1"/>
    </source>
</evidence>
<dbReference type="SUPFAM" id="SSF46565">
    <property type="entry name" value="Chaperone J-domain"/>
    <property type="match status" value="1"/>
</dbReference>
<sequence length="355" mass="41474">MPKKSTSSSQSPTTKSLALSSIHIRLETLGKEHQWLLKQIKRKRTELQNFVEQMRSVAADIFQRCHPQFQKLVDIDREIHTLFDEILTRRKLGKQSKKDIEAIYYQLQIARIISPKPQNFSEDEDTELDELFETKDPEDDFSGTHTEENHQYQQTPEDLDFSSSKKSDAARKIRQTFLSLAEIFHPDKVKDSETQMRHTEIMKEINKAYQEGDLARLLEIEQQHQIGTNIDISSEDDLTRQCTRITQQNEILKNQYETLKEELRSVKRTPEGAMVSDCRKAAREGIDAIGSMAEQVEAEIQTIAAIRDFVKEFREQKITIKEFLCGPVNLRHMHQDTEDDMFEEMFVELGEIMFF</sequence>
<gene>
    <name evidence="3" type="ORF">A2T98_10075</name>
</gene>
<dbReference type="Proteomes" id="UP000076555">
    <property type="component" value="Unassembled WGS sequence"/>
</dbReference>
<dbReference type="InterPro" id="IPR036869">
    <property type="entry name" value="J_dom_sf"/>
</dbReference>
<proteinExistence type="predicted"/>
<dbReference type="EMBL" id="LWAJ01000124">
    <property type="protein sequence ID" value="KZL49921.1"/>
    <property type="molecule type" value="Genomic_DNA"/>
</dbReference>
<accession>A0A166JNA3</accession>
<evidence type="ECO:0000256" key="2">
    <source>
        <dbReference type="SAM" id="MobiDB-lite"/>
    </source>
</evidence>